<evidence type="ECO:0000256" key="3">
    <source>
        <dbReference type="ARBA" id="ARBA00012664"/>
    </source>
</evidence>
<dbReference type="Proteomes" id="UP001597521">
    <property type="component" value="Unassembled WGS sequence"/>
</dbReference>
<evidence type="ECO:0000256" key="5">
    <source>
        <dbReference type="ARBA" id="ARBA00022679"/>
    </source>
</evidence>
<sequence>MDSYGARFEIEPGSADGYHFLIVEGRSYPEIADALHRGAVAALEAAGATHETILVPSALELPAAVAMALDARDFDGYIALGCVIRGHSGHYDAVVTQSVRALIDLSVGDAVPLGVGLLAVENEGQALARARPEDQDRGGDAARAALALAAIKAKLND</sequence>
<evidence type="ECO:0000313" key="9">
    <source>
        <dbReference type="Proteomes" id="UP001597521"/>
    </source>
</evidence>
<feature type="active site" description="Proton donor" evidence="7">
    <location>
        <position position="90"/>
    </location>
</feature>
<dbReference type="Pfam" id="PF00885">
    <property type="entry name" value="DMRL_synthase"/>
    <property type="match status" value="1"/>
</dbReference>
<comment type="catalytic activity">
    <reaction evidence="6 7">
        <text>(2S)-2-hydroxy-3-oxobutyl phosphate + 5-amino-6-(D-ribitylamino)uracil = 6,7-dimethyl-8-(1-D-ribityl)lumazine + phosphate + 2 H2O + H(+)</text>
        <dbReference type="Rhea" id="RHEA:26152"/>
        <dbReference type="ChEBI" id="CHEBI:15377"/>
        <dbReference type="ChEBI" id="CHEBI:15378"/>
        <dbReference type="ChEBI" id="CHEBI:15934"/>
        <dbReference type="ChEBI" id="CHEBI:43474"/>
        <dbReference type="ChEBI" id="CHEBI:58201"/>
        <dbReference type="ChEBI" id="CHEBI:58830"/>
        <dbReference type="EC" id="2.5.1.78"/>
    </reaction>
</comment>
<dbReference type="PANTHER" id="PTHR21058">
    <property type="entry name" value="6,7-DIMETHYL-8-RIBITYLLUMAZINE SYNTHASE DMRL SYNTHASE LUMAZINE SYNTHASE"/>
    <property type="match status" value="1"/>
</dbReference>
<feature type="binding site" evidence="7">
    <location>
        <position position="129"/>
    </location>
    <ligand>
        <name>(2S)-2-hydroxy-3-oxobutyl phosphate</name>
        <dbReference type="ChEBI" id="CHEBI:58830"/>
    </ligand>
</feature>
<comment type="similarity">
    <text evidence="2 7">Belongs to the DMRL synthase family.</text>
</comment>
<comment type="pathway">
    <text evidence="1 7">Cofactor biosynthesis; riboflavin biosynthesis; riboflavin from 2-hydroxy-3-oxobutyl phosphate and 5-amino-6-(D-ribitylamino)uracil: step 1/2.</text>
</comment>
<dbReference type="InterPro" id="IPR002180">
    <property type="entry name" value="LS/RS"/>
</dbReference>
<proteinExistence type="inferred from homology"/>
<dbReference type="PANTHER" id="PTHR21058:SF0">
    <property type="entry name" value="6,7-DIMETHYL-8-RIBITYLLUMAZINE SYNTHASE"/>
    <property type="match status" value="1"/>
</dbReference>
<dbReference type="RefSeq" id="WP_386834826.1">
    <property type="nucleotide sequence ID" value="NZ_JBHUNP010000001.1"/>
</dbReference>
<evidence type="ECO:0000256" key="4">
    <source>
        <dbReference type="ARBA" id="ARBA00022619"/>
    </source>
</evidence>
<dbReference type="InterPro" id="IPR036467">
    <property type="entry name" value="LS/RS_sf"/>
</dbReference>
<comment type="caution">
    <text evidence="8">The sequence shown here is derived from an EMBL/GenBank/DDBJ whole genome shotgun (WGS) entry which is preliminary data.</text>
</comment>
<feature type="binding site" evidence="7">
    <location>
        <begin position="82"/>
        <end position="84"/>
    </location>
    <ligand>
        <name>5-amino-6-(D-ribitylamino)uracil</name>
        <dbReference type="ChEBI" id="CHEBI:15934"/>
    </ligand>
</feature>
<evidence type="ECO:0000256" key="1">
    <source>
        <dbReference type="ARBA" id="ARBA00004917"/>
    </source>
</evidence>
<comment type="function">
    <text evidence="7">Catalyzes the formation of 6,7-dimethyl-8-ribityllumazine by condensation of 5-amino-6-(D-ribitylamino)uracil with 3,4-dihydroxy-2-butanone 4-phosphate. This is the penultimate step in the biosynthesis of riboflavin.</text>
</comment>
<dbReference type="Gene3D" id="3.40.50.960">
    <property type="entry name" value="Lumazine/riboflavin synthase"/>
    <property type="match status" value="1"/>
</dbReference>
<organism evidence="8 9">
    <name type="scientific">Devosia albogilva</name>
    <dbReference type="NCBI Taxonomy" id="429726"/>
    <lineage>
        <taxon>Bacteria</taxon>
        <taxon>Pseudomonadati</taxon>
        <taxon>Pseudomonadota</taxon>
        <taxon>Alphaproteobacteria</taxon>
        <taxon>Hyphomicrobiales</taxon>
        <taxon>Devosiaceae</taxon>
        <taxon>Devosia</taxon>
    </lineage>
</organism>
<reference evidence="9" key="1">
    <citation type="journal article" date="2019" name="Int. J. Syst. Evol. Microbiol.">
        <title>The Global Catalogue of Microorganisms (GCM) 10K type strain sequencing project: providing services to taxonomists for standard genome sequencing and annotation.</title>
        <authorList>
            <consortium name="The Broad Institute Genomics Platform"/>
            <consortium name="The Broad Institute Genome Sequencing Center for Infectious Disease"/>
            <person name="Wu L."/>
            <person name="Ma J."/>
        </authorList>
    </citation>
    <scope>NUCLEOTIDE SEQUENCE [LARGE SCALE GENOMIC DNA]</scope>
    <source>
        <strain evidence="9">CCM 7427</strain>
    </source>
</reference>
<dbReference type="HAMAP" id="MF_00178">
    <property type="entry name" value="Lumazine_synth"/>
    <property type="match status" value="1"/>
</dbReference>
<name>A0ABW5QNN5_9HYPH</name>
<feature type="binding site" evidence="7">
    <location>
        <position position="115"/>
    </location>
    <ligand>
        <name>5-amino-6-(D-ribitylamino)uracil</name>
        <dbReference type="ChEBI" id="CHEBI:15934"/>
    </ligand>
</feature>
<dbReference type="GO" id="GO:0000906">
    <property type="term" value="F:6,7-dimethyl-8-ribityllumazine synthase activity"/>
    <property type="evidence" value="ECO:0007669"/>
    <property type="project" value="UniProtKB-EC"/>
</dbReference>
<evidence type="ECO:0000256" key="2">
    <source>
        <dbReference type="ARBA" id="ARBA00007424"/>
    </source>
</evidence>
<comment type="caution">
    <text evidence="7">Lacks conserved residue(s) required for the propagation of feature annotation.</text>
</comment>
<evidence type="ECO:0000313" key="8">
    <source>
        <dbReference type="EMBL" id="MFD2649315.1"/>
    </source>
</evidence>
<accession>A0ABW5QNN5</accession>
<evidence type="ECO:0000256" key="7">
    <source>
        <dbReference type="HAMAP-Rule" id="MF_00178"/>
    </source>
</evidence>
<protein>
    <recommendedName>
        <fullName evidence="3 7">6,7-dimethyl-8-ribityllumazine synthase</fullName>
        <shortName evidence="7">DMRL synthase</shortName>
        <shortName evidence="7">LS</shortName>
        <shortName evidence="7">Lumazine synthase</shortName>
        <ecNumber evidence="3 7">2.5.1.78</ecNumber>
    </recommendedName>
</protein>
<dbReference type="EC" id="2.5.1.78" evidence="3 7"/>
<dbReference type="SUPFAM" id="SSF52121">
    <property type="entry name" value="Lumazine synthase"/>
    <property type="match status" value="1"/>
</dbReference>
<keyword evidence="4 7" id="KW-0686">Riboflavin biosynthesis</keyword>
<keyword evidence="9" id="KW-1185">Reference proteome</keyword>
<dbReference type="EMBL" id="JBHUNP010000001">
    <property type="protein sequence ID" value="MFD2649315.1"/>
    <property type="molecule type" value="Genomic_DNA"/>
</dbReference>
<evidence type="ECO:0000256" key="6">
    <source>
        <dbReference type="ARBA" id="ARBA00048785"/>
    </source>
</evidence>
<gene>
    <name evidence="7" type="primary">ribH</name>
    <name evidence="8" type="ORF">ACFSX5_16125</name>
</gene>
<feature type="binding site" evidence="7">
    <location>
        <begin position="58"/>
        <end position="60"/>
    </location>
    <ligand>
        <name>5-amino-6-(D-ribitylamino)uracil</name>
        <dbReference type="ChEBI" id="CHEBI:15934"/>
    </ligand>
</feature>
<keyword evidence="5 7" id="KW-0808">Transferase</keyword>
<dbReference type="InterPro" id="IPR034964">
    <property type="entry name" value="LS"/>
</dbReference>